<organism evidence="9 10">
    <name type="scientific">Companilactobacillus ginsenosidimutans</name>
    <dbReference type="NCBI Taxonomy" id="1007676"/>
    <lineage>
        <taxon>Bacteria</taxon>
        <taxon>Bacillati</taxon>
        <taxon>Bacillota</taxon>
        <taxon>Bacilli</taxon>
        <taxon>Lactobacillales</taxon>
        <taxon>Lactobacillaceae</taxon>
        <taxon>Companilactobacillus</taxon>
    </lineage>
</organism>
<dbReference type="InterPro" id="IPR057264">
    <property type="entry name" value="Ribosomal_uL24_C"/>
</dbReference>
<dbReference type="InterPro" id="IPR041988">
    <property type="entry name" value="Ribosomal_uL24_KOW"/>
</dbReference>
<dbReference type="Proteomes" id="UP000036106">
    <property type="component" value="Chromosome"/>
</dbReference>
<dbReference type="InterPro" id="IPR014722">
    <property type="entry name" value="Rib_uL2_dom2"/>
</dbReference>
<dbReference type="GO" id="GO:1990904">
    <property type="term" value="C:ribonucleoprotein complex"/>
    <property type="evidence" value="ECO:0007669"/>
    <property type="project" value="UniProtKB-KW"/>
</dbReference>
<dbReference type="KEGG" id="lgn:ABM34_05400"/>
<dbReference type="GO" id="GO:0019843">
    <property type="term" value="F:rRNA binding"/>
    <property type="evidence" value="ECO:0007669"/>
    <property type="project" value="UniProtKB-UniRule"/>
</dbReference>
<keyword evidence="5" id="KW-0694">RNA-binding</keyword>
<dbReference type="Gene3D" id="2.30.30.30">
    <property type="match status" value="1"/>
</dbReference>
<dbReference type="AlphaFoldDB" id="A0A0H4QF68"/>
<gene>
    <name evidence="5" type="primary">rplX</name>
    <name evidence="9" type="ORF">ABM34_05400</name>
</gene>
<evidence type="ECO:0000256" key="7">
    <source>
        <dbReference type="SAM" id="MobiDB-lite"/>
    </source>
</evidence>
<comment type="subunit">
    <text evidence="5">Part of the 50S ribosomal subunit.</text>
</comment>
<evidence type="ECO:0000256" key="1">
    <source>
        <dbReference type="ARBA" id="ARBA00010618"/>
    </source>
</evidence>
<name>A0A0H4QF68_9LACO</name>
<dbReference type="SMART" id="SM00739">
    <property type="entry name" value="KOW"/>
    <property type="match status" value="1"/>
</dbReference>
<evidence type="ECO:0000256" key="6">
    <source>
        <dbReference type="RuleBase" id="RU003477"/>
    </source>
</evidence>
<dbReference type="NCBIfam" id="TIGR01079">
    <property type="entry name" value="rplX_bact"/>
    <property type="match status" value="1"/>
</dbReference>
<accession>A0A0H4QF68</accession>
<comment type="similarity">
    <text evidence="1 5 6">Belongs to the universal ribosomal protein uL24 family.</text>
</comment>
<keyword evidence="3 5" id="KW-0687">Ribonucleoprotein</keyword>
<dbReference type="Pfam" id="PF00467">
    <property type="entry name" value="KOW"/>
    <property type="match status" value="1"/>
</dbReference>
<dbReference type="InterPro" id="IPR005825">
    <property type="entry name" value="Ribosomal_uL24_CS"/>
</dbReference>
<dbReference type="STRING" id="1007676.ABM34_05400"/>
<comment type="function">
    <text evidence="5">One of two assembly initiator proteins, it binds directly to the 5'-end of the 23S rRNA, where it nucleates assembly of the 50S subunit.</text>
</comment>
<evidence type="ECO:0000256" key="4">
    <source>
        <dbReference type="ARBA" id="ARBA00035206"/>
    </source>
</evidence>
<dbReference type="HAMAP" id="MF_01326_B">
    <property type="entry name" value="Ribosomal_uL24_B"/>
    <property type="match status" value="1"/>
</dbReference>
<dbReference type="PROSITE" id="PS01108">
    <property type="entry name" value="RIBOSOMAL_L24"/>
    <property type="match status" value="1"/>
</dbReference>
<keyword evidence="10" id="KW-1185">Reference proteome</keyword>
<dbReference type="GO" id="GO:0005840">
    <property type="term" value="C:ribosome"/>
    <property type="evidence" value="ECO:0007669"/>
    <property type="project" value="UniProtKB-KW"/>
</dbReference>
<dbReference type="EMBL" id="CP012034">
    <property type="protein sequence ID" value="AKP67029.1"/>
    <property type="molecule type" value="Genomic_DNA"/>
</dbReference>
<dbReference type="OrthoDB" id="9807419at2"/>
<dbReference type="InterPro" id="IPR003256">
    <property type="entry name" value="Ribosomal_uL24"/>
</dbReference>
<evidence type="ECO:0000259" key="8">
    <source>
        <dbReference type="SMART" id="SM00739"/>
    </source>
</evidence>
<feature type="domain" description="KOW" evidence="8">
    <location>
        <begin position="2"/>
        <end position="29"/>
    </location>
</feature>
<dbReference type="GO" id="GO:0003735">
    <property type="term" value="F:structural constituent of ribosome"/>
    <property type="evidence" value="ECO:0007669"/>
    <property type="project" value="InterPro"/>
</dbReference>
<evidence type="ECO:0000256" key="2">
    <source>
        <dbReference type="ARBA" id="ARBA00022980"/>
    </source>
</evidence>
<dbReference type="InterPro" id="IPR008991">
    <property type="entry name" value="Translation_prot_SH3-like_sf"/>
</dbReference>
<protein>
    <recommendedName>
        <fullName evidence="4 5">Large ribosomal subunit protein uL24</fullName>
    </recommendedName>
</protein>
<dbReference type="InterPro" id="IPR005824">
    <property type="entry name" value="KOW"/>
</dbReference>
<feature type="region of interest" description="Disordered" evidence="7">
    <location>
        <begin position="72"/>
        <end position="94"/>
    </location>
</feature>
<proteinExistence type="inferred from homology"/>
<dbReference type="SUPFAM" id="SSF50104">
    <property type="entry name" value="Translation proteins SH3-like domain"/>
    <property type="match status" value="1"/>
</dbReference>
<evidence type="ECO:0000256" key="5">
    <source>
        <dbReference type="HAMAP-Rule" id="MF_01326"/>
    </source>
</evidence>
<dbReference type="PANTHER" id="PTHR12903">
    <property type="entry name" value="MITOCHONDRIAL RIBOSOMAL PROTEIN L24"/>
    <property type="match status" value="1"/>
</dbReference>
<evidence type="ECO:0000313" key="10">
    <source>
        <dbReference type="Proteomes" id="UP000036106"/>
    </source>
</evidence>
<reference evidence="10" key="1">
    <citation type="submission" date="2015-07" db="EMBL/GenBank/DDBJ databases">
        <title>Lactobacillus ginsenosidimutans/EMML 3141/ whole genome sequencing.</title>
        <authorList>
            <person name="Kim M.K."/>
            <person name="Im W.-T."/>
            <person name="Srinivasan S."/>
            <person name="Lee J.-J."/>
        </authorList>
    </citation>
    <scope>NUCLEOTIDE SEQUENCE [LARGE SCALE GENOMIC DNA]</scope>
    <source>
        <strain evidence="10">EMML 3041</strain>
    </source>
</reference>
<keyword evidence="5" id="KW-0699">rRNA-binding</keyword>
<dbReference type="PATRIC" id="fig|1007676.4.peg.1074"/>
<dbReference type="CDD" id="cd06089">
    <property type="entry name" value="KOW_RPL26"/>
    <property type="match status" value="1"/>
</dbReference>
<dbReference type="RefSeq" id="WP_048704067.1">
    <property type="nucleotide sequence ID" value="NZ_CP012034.1"/>
</dbReference>
<evidence type="ECO:0000313" key="9">
    <source>
        <dbReference type="EMBL" id="AKP67029.1"/>
    </source>
</evidence>
<evidence type="ECO:0000256" key="3">
    <source>
        <dbReference type="ARBA" id="ARBA00023274"/>
    </source>
</evidence>
<sequence length="94" mass="10069">MFVKTGDNVEIISGDDKGKQGTVIKALPSANKVIVKGVHVVKKHSKPTNTQPQGGIVDVERPIDVTNVKVVKGSTKKTTTAKKSTKSTDKKEDK</sequence>
<comment type="function">
    <text evidence="5">One of the proteins that surrounds the polypeptide exit tunnel on the outside of the subunit.</text>
</comment>
<dbReference type="Pfam" id="PF17136">
    <property type="entry name" value="ribosomal_L24"/>
    <property type="match status" value="1"/>
</dbReference>
<dbReference type="GO" id="GO:0006412">
    <property type="term" value="P:translation"/>
    <property type="evidence" value="ECO:0007669"/>
    <property type="project" value="UniProtKB-UniRule"/>
</dbReference>
<keyword evidence="2 5" id="KW-0689">Ribosomal protein</keyword>